<comment type="caution">
    <text evidence="1">The sequence shown here is derived from an EMBL/GenBank/DDBJ whole genome shotgun (WGS) entry which is preliminary data.</text>
</comment>
<reference evidence="1" key="1">
    <citation type="submission" date="2018-10" db="EMBL/GenBank/DDBJ databases">
        <title>Effector identification in a new, highly contiguous assembly of the strawberry crown rot pathogen Phytophthora cactorum.</title>
        <authorList>
            <person name="Armitage A.D."/>
            <person name="Nellist C.F."/>
            <person name="Bates H."/>
            <person name="Vickerstaff R.J."/>
            <person name="Harrison R.J."/>
        </authorList>
    </citation>
    <scope>NUCLEOTIDE SEQUENCE</scope>
    <source>
        <strain evidence="1">15-7</strain>
    </source>
</reference>
<dbReference type="EMBL" id="RCMG01003329">
    <property type="protein sequence ID" value="KAG2801677.1"/>
    <property type="molecule type" value="Genomic_DNA"/>
</dbReference>
<dbReference type="Proteomes" id="UP000735874">
    <property type="component" value="Unassembled WGS sequence"/>
</dbReference>
<accession>A0A8T0XYS8</accession>
<gene>
    <name evidence="1" type="ORF">PC113_g24576</name>
</gene>
<protein>
    <submittedName>
        <fullName evidence="1">Uncharacterized protein</fullName>
    </submittedName>
</protein>
<evidence type="ECO:0000313" key="2">
    <source>
        <dbReference type="Proteomes" id="UP000735874"/>
    </source>
</evidence>
<organism evidence="1 2">
    <name type="scientific">Phytophthora cactorum</name>
    <dbReference type="NCBI Taxonomy" id="29920"/>
    <lineage>
        <taxon>Eukaryota</taxon>
        <taxon>Sar</taxon>
        <taxon>Stramenopiles</taxon>
        <taxon>Oomycota</taxon>
        <taxon>Peronosporomycetes</taxon>
        <taxon>Peronosporales</taxon>
        <taxon>Peronosporaceae</taxon>
        <taxon>Phytophthora</taxon>
    </lineage>
</organism>
<proteinExistence type="predicted"/>
<sequence length="146" mass="15687">MIVALSKVVPLERDVIESKLQIVDLPSLICQLVAQISITGVCGVLPTLDLHGLVVELLPKDADLVRWLDTSRITQISSSFAVLGPHSLACRGSVLQLSNQGMKPSGESAHGCTGIFRGGRRSRLARRRRGNRSAPITLTSGLGWSH</sequence>
<name>A0A8T0XYS8_9STRA</name>
<evidence type="ECO:0000313" key="1">
    <source>
        <dbReference type="EMBL" id="KAG2801677.1"/>
    </source>
</evidence>
<dbReference type="AlphaFoldDB" id="A0A8T0XYS8"/>
<dbReference type="VEuPathDB" id="FungiDB:PC110_g7498"/>